<keyword evidence="3" id="KW-1185">Reference proteome</keyword>
<dbReference type="Proteomes" id="UP000033188">
    <property type="component" value="Chromosome 3"/>
</dbReference>
<dbReference type="AlphaFoldDB" id="A0A061D8S5"/>
<feature type="compositionally biased region" description="Basic and acidic residues" evidence="1">
    <location>
        <begin position="33"/>
        <end position="43"/>
    </location>
</feature>
<feature type="region of interest" description="Disordered" evidence="1">
    <location>
        <begin position="1"/>
        <end position="82"/>
    </location>
</feature>
<name>A0A061D8S5_BABBI</name>
<evidence type="ECO:0000256" key="1">
    <source>
        <dbReference type="SAM" id="MobiDB-lite"/>
    </source>
</evidence>
<proteinExistence type="predicted"/>
<reference evidence="3" key="1">
    <citation type="journal article" date="2014" name="Nucleic Acids Res.">
        <title>The evolutionary dynamics of variant antigen genes in Babesia reveal a history of genomic innovation underlying host-parasite interaction.</title>
        <authorList>
            <person name="Jackson A.P."/>
            <person name="Otto T.D."/>
            <person name="Darby A."/>
            <person name="Ramaprasad A."/>
            <person name="Xia D."/>
            <person name="Echaide I.E."/>
            <person name="Farber M."/>
            <person name="Gahlot S."/>
            <person name="Gamble J."/>
            <person name="Gupta D."/>
            <person name="Gupta Y."/>
            <person name="Jackson L."/>
            <person name="Malandrin L."/>
            <person name="Malas T.B."/>
            <person name="Moussa E."/>
            <person name="Nair M."/>
            <person name="Reid A.J."/>
            <person name="Sanders M."/>
            <person name="Sharma J."/>
            <person name="Tracey A."/>
            <person name="Quail M.A."/>
            <person name="Weir W."/>
            <person name="Wastling J.M."/>
            <person name="Hall N."/>
            <person name="Willadsen P."/>
            <person name="Lingelbach K."/>
            <person name="Shiels B."/>
            <person name="Tait A."/>
            <person name="Berriman M."/>
            <person name="Allred D.R."/>
            <person name="Pain A."/>
        </authorList>
    </citation>
    <scope>NUCLEOTIDE SEQUENCE [LARGE SCALE GENOMIC DNA]</scope>
    <source>
        <strain evidence="3">Bond</strain>
    </source>
</reference>
<protein>
    <submittedName>
        <fullName evidence="2">Uncharacterized protein</fullName>
    </submittedName>
</protein>
<feature type="compositionally biased region" description="Polar residues" evidence="1">
    <location>
        <begin position="59"/>
        <end position="76"/>
    </location>
</feature>
<dbReference type="KEGG" id="bbig:BBBOND_0302610"/>
<dbReference type="RefSeq" id="XP_012768543.1">
    <property type="nucleotide sequence ID" value="XM_012913089.1"/>
</dbReference>
<dbReference type="VEuPathDB" id="PiroplasmaDB:BBBOND_0302610"/>
<gene>
    <name evidence="2" type="ORF">BBBOND_0302610</name>
</gene>
<sequence length="130" mass="13767">MLHNLKWLKGKINKTQDGDAQPNDKTGASQRSENIKSETKSDDNASSPDPAIQDEATPTPEQNQPKEPNPTDVKQPTPSPVATDLQTIAVGDVTDALCGLPGNKVCGKGAMVVQIMRVSNATSAYLLTAI</sequence>
<feature type="compositionally biased region" description="Basic residues" evidence="1">
    <location>
        <begin position="1"/>
        <end position="12"/>
    </location>
</feature>
<feature type="compositionally biased region" description="Polar residues" evidence="1">
    <location>
        <begin position="23"/>
        <end position="32"/>
    </location>
</feature>
<organism evidence="2 3">
    <name type="scientific">Babesia bigemina</name>
    <dbReference type="NCBI Taxonomy" id="5866"/>
    <lineage>
        <taxon>Eukaryota</taxon>
        <taxon>Sar</taxon>
        <taxon>Alveolata</taxon>
        <taxon>Apicomplexa</taxon>
        <taxon>Aconoidasida</taxon>
        <taxon>Piroplasmida</taxon>
        <taxon>Babesiidae</taxon>
        <taxon>Babesia</taxon>
    </lineage>
</organism>
<dbReference type="GeneID" id="24564898"/>
<evidence type="ECO:0000313" key="3">
    <source>
        <dbReference type="Proteomes" id="UP000033188"/>
    </source>
</evidence>
<accession>A0A061D8S5</accession>
<dbReference type="EMBL" id="LK391709">
    <property type="protein sequence ID" value="CDR96357.1"/>
    <property type="molecule type" value="Genomic_DNA"/>
</dbReference>
<evidence type="ECO:0000313" key="2">
    <source>
        <dbReference type="EMBL" id="CDR96357.1"/>
    </source>
</evidence>